<organism evidence="1 2">
    <name type="scientific">Hypoxylon rubiginosum</name>
    <dbReference type="NCBI Taxonomy" id="110542"/>
    <lineage>
        <taxon>Eukaryota</taxon>
        <taxon>Fungi</taxon>
        <taxon>Dikarya</taxon>
        <taxon>Ascomycota</taxon>
        <taxon>Pezizomycotina</taxon>
        <taxon>Sordariomycetes</taxon>
        <taxon>Xylariomycetidae</taxon>
        <taxon>Xylariales</taxon>
        <taxon>Hypoxylaceae</taxon>
        <taxon>Hypoxylon</taxon>
    </lineage>
</organism>
<dbReference type="EMBL" id="MU394321">
    <property type="protein sequence ID" value="KAI6085841.1"/>
    <property type="molecule type" value="Genomic_DNA"/>
</dbReference>
<gene>
    <name evidence="1" type="ORF">F4821DRAFT_239710</name>
</gene>
<proteinExistence type="predicted"/>
<comment type="caution">
    <text evidence="1">The sequence shown here is derived from an EMBL/GenBank/DDBJ whole genome shotgun (WGS) entry which is preliminary data.</text>
</comment>
<reference evidence="1 2" key="1">
    <citation type="journal article" date="2022" name="New Phytol.">
        <title>Ecological generalism drives hyperdiversity of secondary metabolite gene clusters in xylarialean endophytes.</title>
        <authorList>
            <person name="Franco M.E.E."/>
            <person name="Wisecaver J.H."/>
            <person name="Arnold A.E."/>
            <person name="Ju Y.M."/>
            <person name="Slot J.C."/>
            <person name="Ahrendt S."/>
            <person name="Moore L.P."/>
            <person name="Eastman K.E."/>
            <person name="Scott K."/>
            <person name="Konkel Z."/>
            <person name="Mondo S.J."/>
            <person name="Kuo A."/>
            <person name="Hayes R.D."/>
            <person name="Haridas S."/>
            <person name="Andreopoulos B."/>
            <person name="Riley R."/>
            <person name="LaButti K."/>
            <person name="Pangilinan J."/>
            <person name="Lipzen A."/>
            <person name="Amirebrahimi M."/>
            <person name="Yan J."/>
            <person name="Adam C."/>
            <person name="Keymanesh K."/>
            <person name="Ng V."/>
            <person name="Louie K."/>
            <person name="Northen T."/>
            <person name="Drula E."/>
            <person name="Henrissat B."/>
            <person name="Hsieh H.M."/>
            <person name="Youens-Clark K."/>
            <person name="Lutzoni F."/>
            <person name="Miadlikowska J."/>
            <person name="Eastwood D.C."/>
            <person name="Hamelin R.C."/>
            <person name="Grigoriev I.V."/>
            <person name="U'Ren J.M."/>
        </authorList>
    </citation>
    <scope>NUCLEOTIDE SEQUENCE [LARGE SCALE GENOMIC DNA]</scope>
    <source>
        <strain evidence="1 2">ER1909</strain>
    </source>
</reference>
<evidence type="ECO:0000313" key="1">
    <source>
        <dbReference type="EMBL" id="KAI6085841.1"/>
    </source>
</evidence>
<dbReference type="Proteomes" id="UP001497680">
    <property type="component" value="Unassembled WGS sequence"/>
</dbReference>
<keyword evidence="2" id="KW-1185">Reference proteome</keyword>
<accession>A0ACC0CZI6</accession>
<name>A0ACC0CZI6_9PEZI</name>
<protein>
    <submittedName>
        <fullName evidence="1">Uncharacterized protein</fullName>
    </submittedName>
</protein>
<evidence type="ECO:0000313" key="2">
    <source>
        <dbReference type="Proteomes" id="UP001497680"/>
    </source>
</evidence>
<sequence length="814" mass="90351">MSSILKPLKGQRKGFNIKPRGAGQSDRIRESISQNRLAAMGMTSPAPTPTPTPSARPTTSDKPSCPNTNCPNPYAPISDGYCSACGREIDSSNIVAEVQFGESSSGAAVVHGSFVGADQGAATRNLGSQYRRLGGGLSDTREKTIREARNMMVGFAHQRKEIPPSAVDAGIQIFKLVMEDNWLQGRGMDKVVPMCLFTACRRESRCKVMLMDFAELSHIDYFELGRVFKDLNSIYSFQGNTVKSILPEDLIYRFCSKLDFGDFTNKVAADAIKLCQRMGLDWMAMGRRPSGICGACILMAARMWNFRRTALEVVHVVKVTTHTIQQRLDEFTVTESSDMTIEDFLNKELIESRHDPPSFYKNTDEWKEKMEKDGRVRKRKRAIDDIGNEETQQGSETGTPAATPAGTPAPNESAATPRASPASTKASSSTTNMPPPPIPRPPPDLSHLRKVTEFLPRSYDSVEGRQLVTPFDPENIPKPAPRKSADRNISDGLNADNPQDDTAVDDLAATYGADPNADQDQEMEDAPTPQSGNRRRGRSKKTPAEPLLTFDDEWVRDEAELEEQIKEVMDDPHSDEHAKALATAAHVAHIKAEWARSLLPQRELKMDEIIGDDEFADDPEVQFCMLSPEESKLKEHIWLHRNKDWLRKKQEKIYRKQMEELGPPKRKRNRVKKPRIGEGQLTPASTPGEAAKEVLKNRVTYSKRLNYDAVDRLFSSSKNKAGPGSVVSRDESGTVSRAESVDDEGSPPTGPLISATEAANAAEDEEVEEPADATYDYDEQEQYEEGYDEGGYDDTGYEQDGYGDGDDGGYEEYD</sequence>